<organism evidence="1 2">
    <name type="scientific">Diphasiastrum complanatum</name>
    <name type="common">Issler's clubmoss</name>
    <name type="synonym">Lycopodium complanatum</name>
    <dbReference type="NCBI Taxonomy" id="34168"/>
    <lineage>
        <taxon>Eukaryota</taxon>
        <taxon>Viridiplantae</taxon>
        <taxon>Streptophyta</taxon>
        <taxon>Embryophyta</taxon>
        <taxon>Tracheophyta</taxon>
        <taxon>Lycopodiopsida</taxon>
        <taxon>Lycopodiales</taxon>
        <taxon>Lycopodiaceae</taxon>
        <taxon>Lycopodioideae</taxon>
        <taxon>Diphasiastrum</taxon>
    </lineage>
</organism>
<evidence type="ECO:0000313" key="2">
    <source>
        <dbReference type="Proteomes" id="UP001162992"/>
    </source>
</evidence>
<protein>
    <submittedName>
        <fullName evidence="1">Uncharacterized protein</fullName>
    </submittedName>
</protein>
<gene>
    <name evidence="1" type="ORF">O6H91_19G086200</name>
</gene>
<proteinExistence type="predicted"/>
<evidence type="ECO:0000313" key="1">
    <source>
        <dbReference type="EMBL" id="KAJ7522175.1"/>
    </source>
</evidence>
<name>A0ACC2AXA4_DIPCM</name>
<reference evidence="2" key="1">
    <citation type="journal article" date="2024" name="Proc. Natl. Acad. Sci. U.S.A.">
        <title>Extraordinary preservation of gene collinearity over three hundred million years revealed in homosporous lycophytes.</title>
        <authorList>
            <person name="Li C."/>
            <person name="Wickell D."/>
            <person name="Kuo L.Y."/>
            <person name="Chen X."/>
            <person name="Nie B."/>
            <person name="Liao X."/>
            <person name="Peng D."/>
            <person name="Ji J."/>
            <person name="Jenkins J."/>
            <person name="Williams M."/>
            <person name="Shu S."/>
            <person name="Plott C."/>
            <person name="Barry K."/>
            <person name="Rajasekar S."/>
            <person name="Grimwood J."/>
            <person name="Han X."/>
            <person name="Sun S."/>
            <person name="Hou Z."/>
            <person name="He W."/>
            <person name="Dai G."/>
            <person name="Sun C."/>
            <person name="Schmutz J."/>
            <person name="Leebens-Mack J.H."/>
            <person name="Li F.W."/>
            <person name="Wang L."/>
        </authorList>
    </citation>
    <scope>NUCLEOTIDE SEQUENCE [LARGE SCALE GENOMIC DNA]</scope>
    <source>
        <strain evidence="2">cv. PW_Plant_1</strain>
    </source>
</reference>
<dbReference type="EMBL" id="CM055110">
    <property type="protein sequence ID" value="KAJ7522175.1"/>
    <property type="molecule type" value="Genomic_DNA"/>
</dbReference>
<comment type="caution">
    <text evidence="1">The sequence shown here is derived from an EMBL/GenBank/DDBJ whole genome shotgun (WGS) entry which is preliminary data.</text>
</comment>
<keyword evidence="2" id="KW-1185">Reference proteome</keyword>
<accession>A0ACC2AXA4</accession>
<dbReference type="Proteomes" id="UP001162992">
    <property type="component" value="Chromosome 19"/>
</dbReference>
<sequence>MSLQEHKNSCDEATMPMFASSNAGDTEPFFAAAALGLGLRGGGGGGGGRDEDLDMEEEEEASPTHLNTSTCGHFLVVSTDKLSARYTGEGRHGNDVGAIQGNRPAPSRRLVYYFEISVKDRGQKGYISIGFTNENFKTSRQPGWDPNSYGYHGDDGKLYHGHGVGDTFGPTFTVGDTIGAGINYASQEFFFTKNGKIIGTTFKDVQLPLYPTFGLHSPNEKVCVNFGQSPFVFDIEALIQEERERRQRAVENVPLPLSISHSIVRAYLLHYGYQDTLAAFDDACGGTFPSILAPKDNDPQVLHENYALNERKILRRLARDGDVDSVFAKLREWYPKLLQDGHSVVGFLLHCQKFIELVKAGALEAAVFYAQQELASFFGSPPLQNLLQDCVALLAYENPAESPVGYLFKLGQREAVADAVNACVMGTNPVLLSSGQSPQSSLEKLLRQLTACQAEMRFFYGGQGEVFRLHKILQGSKDGGW</sequence>